<sequence>MLQPVSERTEAQSPQYSKISRAGHATAFETV</sequence>
<name>A0A0A8ZMZ7_ARUDO</name>
<dbReference type="AlphaFoldDB" id="A0A0A8ZMZ7"/>
<feature type="region of interest" description="Disordered" evidence="1">
    <location>
        <begin position="1"/>
        <end position="31"/>
    </location>
</feature>
<accession>A0A0A8ZMZ7</accession>
<evidence type="ECO:0000313" key="2">
    <source>
        <dbReference type="EMBL" id="JAD40161.1"/>
    </source>
</evidence>
<reference evidence="2" key="1">
    <citation type="submission" date="2014-09" db="EMBL/GenBank/DDBJ databases">
        <authorList>
            <person name="Magalhaes I.L.F."/>
            <person name="Oliveira U."/>
            <person name="Santos F.R."/>
            <person name="Vidigal T.H.D.A."/>
            <person name="Brescovit A.D."/>
            <person name="Santos A.J."/>
        </authorList>
    </citation>
    <scope>NUCLEOTIDE SEQUENCE</scope>
    <source>
        <tissue evidence="2">Shoot tissue taken approximately 20 cm above the soil surface</tissue>
    </source>
</reference>
<protein>
    <submittedName>
        <fullName evidence="2">Uncharacterized protein</fullName>
    </submittedName>
</protein>
<reference evidence="2" key="2">
    <citation type="journal article" date="2015" name="Data Brief">
        <title>Shoot transcriptome of the giant reed, Arundo donax.</title>
        <authorList>
            <person name="Barrero R.A."/>
            <person name="Guerrero F.D."/>
            <person name="Moolhuijzen P."/>
            <person name="Goolsby J.A."/>
            <person name="Tidwell J."/>
            <person name="Bellgard S.E."/>
            <person name="Bellgard M.I."/>
        </authorList>
    </citation>
    <scope>NUCLEOTIDE SEQUENCE</scope>
    <source>
        <tissue evidence="2">Shoot tissue taken approximately 20 cm above the soil surface</tissue>
    </source>
</reference>
<dbReference type="EMBL" id="GBRH01257734">
    <property type="protein sequence ID" value="JAD40161.1"/>
    <property type="molecule type" value="Transcribed_RNA"/>
</dbReference>
<evidence type="ECO:0000256" key="1">
    <source>
        <dbReference type="SAM" id="MobiDB-lite"/>
    </source>
</evidence>
<organism evidence="2">
    <name type="scientific">Arundo donax</name>
    <name type="common">Giant reed</name>
    <name type="synonym">Donax arundinaceus</name>
    <dbReference type="NCBI Taxonomy" id="35708"/>
    <lineage>
        <taxon>Eukaryota</taxon>
        <taxon>Viridiplantae</taxon>
        <taxon>Streptophyta</taxon>
        <taxon>Embryophyta</taxon>
        <taxon>Tracheophyta</taxon>
        <taxon>Spermatophyta</taxon>
        <taxon>Magnoliopsida</taxon>
        <taxon>Liliopsida</taxon>
        <taxon>Poales</taxon>
        <taxon>Poaceae</taxon>
        <taxon>PACMAD clade</taxon>
        <taxon>Arundinoideae</taxon>
        <taxon>Arundineae</taxon>
        <taxon>Arundo</taxon>
    </lineage>
</organism>
<proteinExistence type="predicted"/>